<comment type="caution">
    <text evidence="2">The sequence shown here is derived from an EMBL/GenBank/DDBJ whole genome shotgun (WGS) entry which is preliminary data.</text>
</comment>
<sequence>MMDNQIRSAELLVKNALSDPEVLQRIQEDPHSALTALKDQTVQQLPHLARPNDATTNRIWIVIVGSFTLVMLYTVWILGSGVSESSIETPVTKSDTILTVLMTVISFLTGLLSPSPVTYK</sequence>
<evidence type="ECO:0000313" key="3">
    <source>
        <dbReference type="Proteomes" id="UP000237230"/>
    </source>
</evidence>
<name>A0A2S3X6Q0_PSEPU</name>
<dbReference type="AlphaFoldDB" id="A0A2S3X6Q0"/>
<protein>
    <submittedName>
        <fullName evidence="2">Uncharacterized protein</fullName>
    </submittedName>
</protein>
<reference evidence="2 3" key="2">
    <citation type="submission" date="2018-03" db="EMBL/GenBank/DDBJ databases">
        <title>Draft genome of Pseudomonas putida strain KH-21-114.</title>
        <authorList>
            <person name="Yoshizawa S."/>
            <person name="Khan N.H."/>
            <person name="Nishimura M."/>
            <person name="Chiura H.X."/>
            <person name="Ogura Y."/>
            <person name="Hayashi T."/>
            <person name="Kogure K."/>
        </authorList>
    </citation>
    <scope>NUCLEOTIDE SEQUENCE [LARGE SCALE GENOMIC DNA]</scope>
    <source>
        <strain evidence="2 3">KH-21-114</strain>
    </source>
</reference>
<dbReference type="Proteomes" id="UP000237230">
    <property type="component" value="Unassembled WGS sequence"/>
</dbReference>
<feature type="transmembrane region" description="Helical" evidence="1">
    <location>
        <begin position="59"/>
        <end position="78"/>
    </location>
</feature>
<accession>A0A2S3X6Q0</accession>
<keyword evidence="1" id="KW-0812">Transmembrane</keyword>
<proteinExistence type="predicted"/>
<organism evidence="2 3">
    <name type="scientific">Pseudomonas putida</name>
    <name type="common">Arthrobacter siderocapsulatus</name>
    <dbReference type="NCBI Taxonomy" id="303"/>
    <lineage>
        <taxon>Bacteria</taxon>
        <taxon>Pseudomonadati</taxon>
        <taxon>Pseudomonadota</taxon>
        <taxon>Gammaproteobacteria</taxon>
        <taxon>Pseudomonadales</taxon>
        <taxon>Pseudomonadaceae</taxon>
        <taxon>Pseudomonas</taxon>
    </lineage>
</organism>
<keyword evidence="1" id="KW-0472">Membrane</keyword>
<evidence type="ECO:0000256" key="1">
    <source>
        <dbReference type="SAM" id="Phobius"/>
    </source>
</evidence>
<gene>
    <name evidence="2" type="ORF">BGP84_14000</name>
</gene>
<keyword evidence="1" id="KW-1133">Transmembrane helix</keyword>
<dbReference type="OrthoDB" id="9899952at2"/>
<reference evidence="2 3" key="1">
    <citation type="submission" date="2016-08" db="EMBL/GenBank/DDBJ databases">
        <authorList>
            <person name="Seilhamer J.J."/>
        </authorList>
    </citation>
    <scope>NUCLEOTIDE SEQUENCE [LARGE SCALE GENOMIC DNA]</scope>
    <source>
        <strain evidence="2 3">KH-21-114</strain>
    </source>
</reference>
<dbReference type="EMBL" id="MINH01000019">
    <property type="protein sequence ID" value="POG10788.1"/>
    <property type="molecule type" value="Genomic_DNA"/>
</dbReference>
<dbReference type="RefSeq" id="WP_103466435.1">
    <property type="nucleotide sequence ID" value="NZ_MINH01000019.1"/>
</dbReference>
<feature type="transmembrane region" description="Helical" evidence="1">
    <location>
        <begin position="98"/>
        <end position="119"/>
    </location>
</feature>
<evidence type="ECO:0000313" key="2">
    <source>
        <dbReference type="EMBL" id="POG10788.1"/>
    </source>
</evidence>